<evidence type="ECO:0000259" key="1">
    <source>
        <dbReference type="Pfam" id="PF04738"/>
    </source>
</evidence>
<protein>
    <submittedName>
        <fullName evidence="2">Lantibiotic dehydratase</fullName>
    </submittedName>
</protein>
<dbReference type="EMBL" id="CP065740">
    <property type="protein sequence ID" value="QPR80623.1"/>
    <property type="molecule type" value="Genomic_DNA"/>
</dbReference>
<sequence>MEQVLVRIPYNSINYLQNFSFNNSLSILKEITYLEKQITNQIDEVAEIFFKVIPKIEDKYERRQLLALKRYIFKNIDPFPQNSLNLLNKIFLANDQKIILHHNEIRKQLTTLKVFFNISLKNEKQVLQNNIKKELETEWLQLSLLFSSKDLFESLYVNSTHKLDKNKYTSILRYLYKSSTKCTPSGLWAGVTNGEWGNRNSFKINNSEMGLKFEFNSNAVKHLSRELSLNADLINEEIHTYVNPTLTVIGEYLYYWKVKPGKIVKCRVKYNDLLKELLSFYQENTVSITSLNNFIISLTNLDKIKANTIIIDLLSADILRIKIEPLFGSSNPLKDIFSLLKMDRQSFNNKIKILDKTYKCIDDELLKDYLSLTDTNLEGKIARINMKSSWSNIIIDSSIRENASRAMESYYYLYKLFYSQEKNNSFKNYFIEKYGYNNSVSVSRISFEIENNEQNSINTDQRTWQIPKHTQGKEEYSKFIKVIKSRIKENVKEINITIEDVFSAKHFKKSTNKKLIELIFQFYKNNNGSYIIPEMISTQYGRLAGRFLRLLPTYKRREIEEQIYKSIPKEIKNNIVQVNLHINNNLDGIGFNMKQFKKNIIIYDNNAPINKEIIPINEVFLRLDRNSNKFSLKQKDGSDIIPWNASSISPGNNIMCNILNKFPENDLLNINGHAKTRIELDLDYQPRIIIDNLVVSRQRYRYKKSDFNFLYDVKDEEVILEKVYRMIISEKLPKNGFLYSDQEPKPQYISFSTIYDLYIFKRILNTTETYIYIEESLPHEEDYWLQDINQKYNAEVWSGICIET</sequence>
<proteinExistence type="predicted"/>
<geneLocation type="plasmid" evidence="2 3">
    <name>unnamed</name>
</geneLocation>
<gene>
    <name evidence="2" type="ORF">I6G77_27785</name>
</gene>
<dbReference type="Proteomes" id="UP000594791">
    <property type="component" value="Plasmid unnamed"/>
</dbReference>
<evidence type="ECO:0000313" key="3">
    <source>
        <dbReference type="Proteomes" id="UP000594791"/>
    </source>
</evidence>
<organism evidence="2 3">
    <name type="scientific">Bacillus tropicus</name>
    <dbReference type="NCBI Taxonomy" id="2026188"/>
    <lineage>
        <taxon>Bacteria</taxon>
        <taxon>Bacillati</taxon>
        <taxon>Bacillota</taxon>
        <taxon>Bacilli</taxon>
        <taxon>Bacillales</taxon>
        <taxon>Bacillaceae</taxon>
        <taxon>Bacillus</taxon>
        <taxon>Bacillus cereus group</taxon>
    </lineage>
</organism>
<dbReference type="Pfam" id="PF04738">
    <property type="entry name" value="Lant_dehydr_N"/>
    <property type="match status" value="1"/>
</dbReference>
<reference evidence="2 3" key="1">
    <citation type="submission" date="2020-12" db="EMBL/GenBank/DDBJ databases">
        <title>FDA dAtabase for Regulatory Grade micrObial Sequences (FDA-ARGOS): Supporting development and validation of Infectious Disease Dx tests.</title>
        <authorList>
            <person name="Nelson B."/>
            <person name="Plummer A."/>
            <person name="Tallon L."/>
            <person name="Sadzewicz L."/>
            <person name="Zhao X."/>
            <person name="Boylan J."/>
            <person name="Ott S."/>
            <person name="Bowen H."/>
            <person name="Vavikolanu K."/>
            <person name="Mehta A."/>
            <person name="Aluvathingal J."/>
            <person name="Nadendla S."/>
            <person name="Myers T."/>
            <person name="Yan Y."/>
            <person name="Sichtig H."/>
        </authorList>
    </citation>
    <scope>NUCLEOTIDE SEQUENCE [LARGE SCALE GENOMIC DNA]</scope>
    <source>
        <strain evidence="2 3">FDAARGOS_920</strain>
        <plasmid evidence="2 3">unnamed</plasmid>
    </source>
</reference>
<dbReference type="RefSeq" id="WP_042514388.1">
    <property type="nucleotide sequence ID" value="NZ_CP065740.1"/>
</dbReference>
<dbReference type="InterPro" id="IPR006827">
    <property type="entry name" value="Lant_deHydtase_N"/>
</dbReference>
<evidence type="ECO:0000313" key="2">
    <source>
        <dbReference type="EMBL" id="QPR80623.1"/>
    </source>
</evidence>
<feature type="domain" description="Lantibiotic dehydratase N-terminal" evidence="1">
    <location>
        <begin position="139"/>
        <end position="707"/>
    </location>
</feature>
<keyword evidence="3" id="KW-1185">Reference proteome</keyword>
<accession>A0A7T2QKX3</accession>
<keyword evidence="2" id="KW-0614">Plasmid</keyword>
<name>A0A7T2QKX3_9BACI</name>